<evidence type="ECO:0000256" key="1">
    <source>
        <dbReference type="SAM" id="Phobius"/>
    </source>
</evidence>
<protein>
    <submittedName>
        <fullName evidence="2">Uncharacterized protein</fullName>
    </submittedName>
</protein>
<sequence length="151" mass="16655">MALKILISLRTAQVLIASFIFGFAIIRIVHVKPRHRLETAEAVGTAAGAWGIIASFVGFLDIVCFHNDETIGCILLTLLLDGPALGLFFCSGIFMLHAKPLKDSCHALHKEFEGLGQMLCWMDRAAAAFCLVDCLVTFLLLRIILLRHKAY</sequence>
<gene>
    <name evidence="2" type="ORF">E6O75_ATG05523</name>
</gene>
<organism evidence="2 3">
    <name type="scientific">Venturia nashicola</name>
    <dbReference type="NCBI Taxonomy" id="86259"/>
    <lineage>
        <taxon>Eukaryota</taxon>
        <taxon>Fungi</taxon>
        <taxon>Dikarya</taxon>
        <taxon>Ascomycota</taxon>
        <taxon>Pezizomycotina</taxon>
        <taxon>Dothideomycetes</taxon>
        <taxon>Pleosporomycetidae</taxon>
        <taxon>Venturiales</taxon>
        <taxon>Venturiaceae</taxon>
        <taxon>Venturia</taxon>
    </lineage>
</organism>
<proteinExistence type="predicted"/>
<feature type="transmembrane region" description="Helical" evidence="1">
    <location>
        <begin position="71"/>
        <end position="94"/>
    </location>
</feature>
<keyword evidence="1" id="KW-0472">Membrane</keyword>
<feature type="transmembrane region" description="Helical" evidence="1">
    <location>
        <begin position="42"/>
        <end position="64"/>
    </location>
</feature>
<keyword evidence="3" id="KW-1185">Reference proteome</keyword>
<evidence type="ECO:0000313" key="2">
    <source>
        <dbReference type="EMBL" id="TID20759.1"/>
    </source>
</evidence>
<reference evidence="2 3" key="1">
    <citation type="submission" date="2019-04" db="EMBL/GenBank/DDBJ databases">
        <title>High contiguity whole genome sequence and gene annotation resource for two Venturia nashicola isolates.</title>
        <authorList>
            <person name="Prokchorchik M."/>
            <person name="Won K."/>
            <person name="Lee Y."/>
            <person name="Choi E.D."/>
            <person name="Segonzac C."/>
            <person name="Sohn K.H."/>
        </authorList>
    </citation>
    <scope>NUCLEOTIDE SEQUENCE [LARGE SCALE GENOMIC DNA]</scope>
    <source>
        <strain evidence="2 3">PRI2</strain>
    </source>
</reference>
<feature type="transmembrane region" description="Helical" evidence="1">
    <location>
        <begin position="125"/>
        <end position="145"/>
    </location>
</feature>
<dbReference type="Proteomes" id="UP000298493">
    <property type="component" value="Unassembled WGS sequence"/>
</dbReference>
<accession>A0A4Z1P349</accession>
<keyword evidence="1" id="KW-0812">Transmembrane</keyword>
<dbReference type="AlphaFoldDB" id="A0A4Z1P349"/>
<keyword evidence="1" id="KW-1133">Transmembrane helix</keyword>
<dbReference type="EMBL" id="SNSC02000010">
    <property type="protein sequence ID" value="TID20759.1"/>
    <property type="molecule type" value="Genomic_DNA"/>
</dbReference>
<comment type="caution">
    <text evidence="2">The sequence shown here is derived from an EMBL/GenBank/DDBJ whole genome shotgun (WGS) entry which is preliminary data.</text>
</comment>
<feature type="transmembrane region" description="Helical" evidence="1">
    <location>
        <begin position="12"/>
        <end position="30"/>
    </location>
</feature>
<name>A0A4Z1P349_9PEZI</name>
<evidence type="ECO:0000313" key="3">
    <source>
        <dbReference type="Proteomes" id="UP000298493"/>
    </source>
</evidence>